<name>A0A0F5JGH6_9BACT</name>
<keyword evidence="5 9" id="KW-0812">Transmembrane</keyword>
<evidence type="ECO:0000256" key="6">
    <source>
        <dbReference type="ARBA" id="ARBA00022847"/>
    </source>
</evidence>
<feature type="transmembrane region" description="Helical" evidence="9">
    <location>
        <begin position="15"/>
        <end position="33"/>
    </location>
</feature>
<dbReference type="PROSITE" id="PS00873">
    <property type="entry name" value="NA_ALANINE_SYMP"/>
    <property type="match status" value="1"/>
</dbReference>
<gene>
    <name evidence="10" type="ORF">HMPREF1535_01583</name>
</gene>
<dbReference type="GO" id="GO:0005283">
    <property type="term" value="F:amino acid:sodium symporter activity"/>
    <property type="evidence" value="ECO:0007669"/>
    <property type="project" value="InterPro"/>
</dbReference>
<organism evidence="10 11">
    <name type="scientific">Parabacteroides goldsteinii DSM 19448 = WAL 12034</name>
    <dbReference type="NCBI Taxonomy" id="927665"/>
    <lineage>
        <taxon>Bacteria</taxon>
        <taxon>Pseudomonadati</taxon>
        <taxon>Bacteroidota</taxon>
        <taxon>Bacteroidia</taxon>
        <taxon>Bacteroidales</taxon>
        <taxon>Tannerellaceae</taxon>
        <taxon>Parabacteroides</taxon>
    </lineage>
</organism>
<evidence type="ECO:0000313" key="10">
    <source>
        <dbReference type="EMBL" id="KKB56931.1"/>
    </source>
</evidence>
<comment type="caution">
    <text evidence="10">The sequence shown here is derived from an EMBL/GenBank/DDBJ whole genome shotgun (WGS) entry which is preliminary data.</text>
</comment>
<dbReference type="PATRIC" id="fig|927665.4.peg.1617"/>
<feature type="transmembrane region" description="Helical" evidence="9">
    <location>
        <begin position="300"/>
        <end position="322"/>
    </location>
</feature>
<dbReference type="NCBIfam" id="TIGR00835">
    <property type="entry name" value="agcS"/>
    <property type="match status" value="1"/>
</dbReference>
<evidence type="ECO:0000313" key="11">
    <source>
        <dbReference type="Proteomes" id="UP000033047"/>
    </source>
</evidence>
<dbReference type="Pfam" id="PF01235">
    <property type="entry name" value="Na_Ala_symp"/>
    <property type="match status" value="1"/>
</dbReference>
<keyword evidence="3 9" id="KW-0813">Transport</keyword>
<sequence length="466" mass="49980">MDIVNSWISIINDVLWSYILIIMLLGCAVWFTLKTRFVQFRMIKEMIKLLGDSTGKTKNGEKHISSFQAFAVSLASRVGTGNLAGVATAIAVGGPGAVFWMWIIALLGASSAFVESTLAQLYKRRGKDSFIGGPAYYMERGLGLRWMGVFFAVLISITFGFAFNSVQSNTICAAWEGAFGFDHRIIGGILTILTILIIFGGIQRIAKVSSIIVPVMALGYVALALGIVLFNIGKLPAVLELIIGNAFGWEQAIGGTVGAALMQGIKRGLFSNEAGMGSAPNVAATADVSHPVKQGLIQTLGVFTDTLIICSCTAFIILFSGAPLDGSVNGVQLTQHALTNEVGNIGSIFVAVAILLFAFSSIIGNYYYGEANIRFVTQKKSVLFTYRLLVGGMVMFGALASLDLAWSLADITMGLMTICNLIAISLLGRQAFLLLNDYITQKRKGIASPVFTKNSIPELKDKAECW</sequence>
<evidence type="ECO:0000256" key="3">
    <source>
        <dbReference type="ARBA" id="ARBA00022448"/>
    </source>
</evidence>
<evidence type="ECO:0000256" key="4">
    <source>
        <dbReference type="ARBA" id="ARBA00022475"/>
    </source>
</evidence>
<dbReference type="RefSeq" id="WP_046145765.1">
    <property type="nucleotide sequence ID" value="NZ_KQ033912.1"/>
</dbReference>
<dbReference type="PRINTS" id="PR00175">
    <property type="entry name" value="NAALASMPORT"/>
</dbReference>
<feature type="transmembrane region" description="Helical" evidence="9">
    <location>
        <begin position="69"/>
        <end position="93"/>
    </location>
</feature>
<proteinExistence type="inferred from homology"/>
<feature type="transmembrane region" description="Helical" evidence="9">
    <location>
        <begin position="143"/>
        <end position="163"/>
    </location>
</feature>
<evidence type="ECO:0000256" key="2">
    <source>
        <dbReference type="ARBA" id="ARBA00009261"/>
    </source>
</evidence>
<feature type="transmembrane region" description="Helical" evidence="9">
    <location>
        <begin position="388"/>
        <end position="409"/>
    </location>
</feature>
<accession>A0A0F5JGH6</accession>
<dbReference type="PANTHER" id="PTHR30330">
    <property type="entry name" value="AGSS FAMILY TRANSPORTER, SODIUM-ALANINE"/>
    <property type="match status" value="1"/>
</dbReference>
<keyword evidence="8 9" id="KW-0472">Membrane</keyword>
<dbReference type="InterPro" id="IPR001463">
    <property type="entry name" value="Na/Ala_symport"/>
</dbReference>
<dbReference type="PANTHER" id="PTHR30330:SF1">
    <property type="entry name" value="AMINO-ACID CARRIER PROTEIN ALST"/>
    <property type="match status" value="1"/>
</dbReference>
<dbReference type="STRING" id="927665.HMPREF1535_01583"/>
<feature type="transmembrane region" description="Helical" evidence="9">
    <location>
        <begin position="183"/>
        <end position="202"/>
    </location>
</feature>
<evidence type="ECO:0000256" key="5">
    <source>
        <dbReference type="ARBA" id="ARBA00022692"/>
    </source>
</evidence>
<keyword evidence="6 9" id="KW-0769">Symport</keyword>
<feature type="transmembrane region" description="Helical" evidence="9">
    <location>
        <begin position="211"/>
        <end position="230"/>
    </location>
</feature>
<dbReference type="AlphaFoldDB" id="A0A0F5JGH6"/>
<evidence type="ECO:0000256" key="7">
    <source>
        <dbReference type="ARBA" id="ARBA00022989"/>
    </source>
</evidence>
<protein>
    <submittedName>
        <fullName evidence="10">Amino acid carrier protein</fullName>
    </submittedName>
</protein>
<evidence type="ECO:0000256" key="1">
    <source>
        <dbReference type="ARBA" id="ARBA00004651"/>
    </source>
</evidence>
<evidence type="ECO:0000256" key="8">
    <source>
        <dbReference type="ARBA" id="ARBA00023136"/>
    </source>
</evidence>
<dbReference type="GO" id="GO:0005886">
    <property type="term" value="C:plasma membrane"/>
    <property type="evidence" value="ECO:0007669"/>
    <property type="project" value="UniProtKB-SubCell"/>
</dbReference>
<comment type="similarity">
    <text evidence="2 9">Belongs to the alanine or glycine:cation symporter (AGCS) (TC 2.A.25) family.</text>
</comment>
<comment type="subcellular location">
    <subcellularLocation>
        <location evidence="1 9">Cell membrane</location>
        <topology evidence="1 9">Multi-pass membrane protein</topology>
    </subcellularLocation>
</comment>
<reference evidence="10 11" key="1">
    <citation type="submission" date="2013-04" db="EMBL/GenBank/DDBJ databases">
        <title>The Genome Sequence of Parabacteroides goldsteinii DSM 19448.</title>
        <authorList>
            <consortium name="The Broad Institute Genomics Platform"/>
            <person name="Earl A."/>
            <person name="Ward D."/>
            <person name="Feldgarden M."/>
            <person name="Gevers D."/>
            <person name="Martens E."/>
            <person name="Sakamoto M."/>
            <person name="Benno Y."/>
            <person name="Song Y."/>
            <person name="Liu C."/>
            <person name="Lee J."/>
            <person name="Bolanos M."/>
            <person name="Vaisanen M.L."/>
            <person name="Finegold S.M."/>
            <person name="Walker B."/>
            <person name="Young S."/>
            <person name="Zeng Q."/>
            <person name="Gargeya S."/>
            <person name="Fitzgerald M."/>
            <person name="Haas B."/>
            <person name="Abouelleil A."/>
            <person name="Allen A.W."/>
            <person name="Alvarado L."/>
            <person name="Arachchi H.M."/>
            <person name="Berlin A.M."/>
            <person name="Chapman S.B."/>
            <person name="Gainer-Dewar J."/>
            <person name="Goldberg J."/>
            <person name="Griggs A."/>
            <person name="Gujja S."/>
            <person name="Hansen M."/>
            <person name="Howarth C."/>
            <person name="Imamovic A."/>
            <person name="Ireland A."/>
            <person name="Larimer J."/>
            <person name="McCowan C."/>
            <person name="Murphy C."/>
            <person name="Pearson M."/>
            <person name="Poon T.W."/>
            <person name="Priest M."/>
            <person name="Roberts A."/>
            <person name="Saif S."/>
            <person name="Shea T."/>
            <person name="Sisk P."/>
            <person name="Sykes S."/>
            <person name="Wortman J."/>
            <person name="Nusbaum C."/>
            <person name="Birren B."/>
        </authorList>
    </citation>
    <scope>NUCLEOTIDE SEQUENCE [LARGE SCALE GENOMIC DNA]</scope>
    <source>
        <strain evidence="10 11">DSM 19448</strain>
    </source>
</reference>
<keyword evidence="7 9" id="KW-1133">Transmembrane helix</keyword>
<dbReference type="Proteomes" id="UP000033047">
    <property type="component" value="Unassembled WGS sequence"/>
</dbReference>
<evidence type="ECO:0000256" key="9">
    <source>
        <dbReference type="RuleBase" id="RU363064"/>
    </source>
</evidence>
<dbReference type="HOGENOM" id="CLU_024867_0_1_10"/>
<dbReference type="Gene3D" id="1.20.1740.10">
    <property type="entry name" value="Amino acid/polyamine transporter I"/>
    <property type="match status" value="1"/>
</dbReference>
<feature type="transmembrane region" description="Helical" evidence="9">
    <location>
        <begin position="342"/>
        <end position="368"/>
    </location>
</feature>
<dbReference type="FunFam" id="1.20.1740.10:FF:000004">
    <property type="entry name" value="Sodium:alanine symporter family protein"/>
    <property type="match status" value="1"/>
</dbReference>
<keyword evidence="4 9" id="KW-1003">Cell membrane</keyword>
<feature type="transmembrane region" description="Helical" evidence="9">
    <location>
        <begin position="415"/>
        <end position="435"/>
    </location>
</feature>
<dbReference type="EMBL" id="AQHV01000010">
    <property type="protein sequence ID" value="KKB56931.1"/>
    <property type="molecule type" value="Genomic_DNA"/>
</dbReference>